<keyword evidence="2" id="KW-0963">Cytoplasm</keyword>
<reference evidence="11 12" key="1">
    <citation type="submission" date="2016-05" db="EMBL/GenBank/DDBJ databases">
        <title>Paenibacillus sp. 1ZS3-15 nov., isolated from the rhizosphere soil.</title>
        <authorList>
            <person name="Zhang X.X."/>
            <person name="Zhang J."/>
        </authorList>
    </citation>
    <scope>NUCLEOTIDE SEQUENCE [LARGE SCALE GENOMIC DNA]</scope>
    <source>
        <strain evidence="11 12">1ZS3-15</strain>
    </source>
</reference>
<dbReference type="InterPro" id="IPR018062">
    <property type="entry name" value="HTH_AraC-typ_CS"/>
</dbReference>
<name>A0A197ZYX3_9BACL</name>
<feature type="domain" description="HTH araC/xylS-type" evidence="9">
    <location>
        <begin position="436"/>
        <end position="532"/>
    </location>
</feature>
<evidence type="ECO:0000256" key="8">
    <source>
        <dbReference type="PROSITE-ProRule" id="PRU00169"/>
    </source>
</evidence>
<dbReference type="AlphaFoldDB" id="A0A197ZYX3"/>
<keyword evidence="7" id="KW-0804">Transcription</keyword>
<dbReference type="Gene3D" id="3.40.50.2300">
    <property type="match status" value="1"/>
</dbReference>
<dbReference type="PANTHER" id="PTHR42713">
    <property type="entry name" value="HISTIDINE KINASE-RELATED"/>
    <property type="match status" value="1"/>
</dbReference>
<dbReference type="Pfam" id="PF17853">
    <property type="entry name" value="GGDEF_2"/>
    <property type="match status" value="1"/>
</dbReference>
<dbReference type="PROSITE" id="PS50110">
    <property type="entry name" value="RESPONSE_REGULATORY"/>
    <property type="match status" value="1"/>
</dbReference>
<dbReference type="SMART" id="SM00342">
    <property type="entry name" value="HTH_ARAC"/>
    <property type="match status" value="1"/>
</dbReference>
<dbReference type="InterPro" id="IPR018060">
    <property type="entry name" value="HTH_AraC"/>
</dbReference>
<dbReference type="SMART" id="SM00448">
    <property type="entry name" value="REC"/>
    <property type="match status" value="1"/>
</dbReference>
<dbReference type="GO" id="GO:0043565">
    <property type="term" value="F:sequence-specific DNA binding"/>
    <property type="evidence" value="ECO:0007669"/>
    <property type="project" value="InterPro"/>
</dbReference>
<evidence type="ECO:0000313" key="11">
    <source>
        <dbReference type="EMBL" id="OAS14404.1"/>
    </source>
</evidence>
<dbReference type="PANTHER" id="PTHR42713:SF3">
    <property type="entry name" value="TRANSCRIPTIONAL REGULATORY PROTEIN HPTR"/>
    <property type="match status" value="1"/>
</dbReference>
<dbReference type="GO" id="GO:0000160">
    <property type="term" value="P:phosphorelay signal transduction system"/>
    <property type="evidence" value="ECO:0007669"/>
    <property type="project" value="UniProtKB-KW"/>
</dbReference>
<evidence type="ECO:0000256" key="2">
    <source>
        <dbReference type="ARBA" id="ARBA00022490"/>
    </source>
</evidence>
<proteinExistence type="predicted"/>
<dbReference type="Pfam" id="PF12833">
    <property type="entry name" value="HTH_18"/>
    <property type="match status" value="1"/>
</dbReference>
<dbReference type="InterPro" id="IPR009057">
    <property type="entry name" value="Homeodomain-like_sf"/>
</dbReference>
<dbReference type="CDD" id="cd17536">
    <property type="entry name" value="REC_YesN-like"/>
    <property type="match status" value="1"/>
</dbReference>
<dbReference type="PROSITE" id="PS01124">
    <property type="entry name" value="HTH_ARAC_FAMILY_2"/>
    <property type="match status" value="1"/>
</dbReference>
<dbReference type="GO" id="GO:0005737">
    <property type="term" value="C:cytoplasm"/>
    <property type="evidence" value="ECO:0007669"/>
    <property type="project" value="UniProtKB-SubCell"/>
</dbReference>
<dbReference type="STRING" id="1850517.A8708_13500"/>
<organism evidence="11 12">
    <name type="scientific">Paenibacillus oryzisoli</name>
    <dbReference type="NCBI Taxonomy" id="1850517"/>
    <lineage>
        <taxon>Bacteria</taxon>
        <taxon>Bacillati</taxon>
        <taxon>Bacillota</taxon>
        <taxon>Bacilli</taxon>
        <taxon>Bacillales</taxon>
        <taxon>Paenibacillaceae</taxon>
        <taxon>Paenibacillus</taxon>
    </lineage>
</organism>
<evidence type="ECO:0000256" key="4">
    <source>
        <dbReference type="ARBA" id="ARBA00023012"/>
    </source>
</evidence>
<gene>
    <name evidence="11" type="ORF">A8708_13500</name>
</gene>
<evidence type="ECO:0000259" key="10">
    <source>
        <dbReference type="PROSITE" id="PS50110"/>
    </source>
</evidence>
<sequence length="532" mass="61150">MNLLLVEDEIGLHTRITEFIPWEQHGIEIVGMAQNGIEALHIVGMKKVDIMIIDIQMPDMDGLTLAEEINKKHQHVRMIILSGYDQFEYAQKAVQLGIMDYLLKPARNEEILEAVLQTKKKIQMEQQERFNSNSIKEKWGYHLPALRNIFWNNWVAGQYAEWEIIHKSRELQIELQEDGLYMVAILAMDPLSDEELRFSRNDESLLQFSIQCITKEVLEQDACYVFQVSAGNTAVIFRRTDSENEDGFCHRVNYSITRLLSIVKECLKVTASAGIGQTAIRLTDVPRSYMQANAALQERVVYGHYVAIHSREEKESITETELPANAMKKLMVALDMCSKSHVIEAVEELLANVIQPERSIEEIQLQVLLLSSMLVQWMHGKGLLSKEVLGDDLHFFQNNQELISRHQIKEWLVRSLFAVLAYLENQRKKGVNKLTSSVLEMIDENLHDNLSLNTIAEKLFVNCSYLSRLFKMETGQPFSQYVIHKKMEKAKELLLQGDKVQDVASQVGYINVSYFSRTFAKIWGVLPSEVRG</sequence>
<comment type="caution">
    <text evidence="11">The sequence shown here is derived from an EMBL/GenBank/DDBJ whole genome shotgun (WGS) entry which is preliminary data.</text>
</comment>
<dbReference type="GO" id="GO:0003700">
    <property type="term" value="F:DNA-binding transcription factor activity"/>
    <property type="evidence" value="ECO:0007669"/>
    <property type="project" value="InterPro"/>
</dbReference>
<evidence type="ECO:0000313" key="12">
    <source>
        <dbReference type="Proteomes" id="UP000078454"/>
    </source>
</evidence>
<dbReference type="Proteomes" id="UP000078454">
    <property type="component" value="Unassembled WGS sequence"/>
</dbReference>
<dbReference type="InterPro" id="IPR001789">
    <property type="entry name" value="Sig_transdc_resp-reg_receiver"/>
</dbReference>
<dbReference type="EMBL" id="LYPB01000090">
    <property type="protein sequence ID" value="OAS14404.1"/>
    <property type="molecule type" value="Genomic_DNA"/>
</dbReference>
<feature type="domain" description="Response regulatory" evidence="10">
    <location>
        <begin position="2"/>
        <end position="119"/>
    </location>
</feature>
<evidence type="ECO:0000256" key="3">
    <source>
        <dbReference type="ARBA" id="ARBA00022553"/>
    </source>
</evidence>
<protein>
    <recommendedName>
        <fullName evidence="13">DNA-binding response regulator</fullName>
    </recommendedName>
</protein>
<dbReference type="InterPro" id="IPR020449">
    <property type="entry name" value="Tscrpt_reg_AraC-type_HTH"/>
</dbReference>
<keyword evidence="4" id="KW-0902">Two-component regulatory system</keyword>
<evidence type="ECO:0008006" key="13">
    <source>
        <dbReference type="Google" id="ProtNLM"/>
    </source>
</evidence>
<keyword evidence="5" id="KW-0805">Transcription regulation</keyword>
<dbReference type="OrthoDB" id="159632at2"/>
<dbReference type="SUPFAM" id="SSF46689">
    <property type="entry name" value="Homeodomain-like"/>
    <property type="match status" value="2"/>
</dbReference>
<dbReference type="InterPro" id="IPR041522">
    <property type="entry name" value="CdaR_GGDEF"/>
</dbReference>
<dbReference type="PRINTS" id="PR00032">
    <property type="entry name" value="HTHARAC"/>
</dbReference>
<keyword evidence="3 8" id="KW-0597">Phosphoprotein</keyword>
<evidence type="ECO:0000256" key="7">
    <source>
        <dbReference type="ARBA" id="ARBA00023163"/>
    </source>
</evidence>
<dbReference type="Gene3D" id="1.10.10.60">
    <property type="entry name" value="Homeodomain-like"/>
    <property type="match status" value="2"/>
</dbReference>
<accession>A0A197ZYX3</accession>
<dbReference type="SUPFAM" id="SSF52172">
    <property type="entry name" value="CheY-like"/>
    <property type="match status" value="1"/>
</dbReference>
<evidence type="ECO:0000256" key="5">
    <source>
        <dbReference type="ARBA" id="ARBA00023015"/>
    </source>
</evidence>
<dbReference type="RefSeq" id="WP_068669992.1">
    <property type="nucleotide sequence ID" value="NZ_LYPB01000090.1"/>
</dbReference>
<dbReference type="Pfam" id="PF00072">
    <property type="entry name" value="Response_reg"/>
    <property type="match status" value="1"/>
</dbReference>
<dbReference type="InterPro" id="IPR051552">
    <property type="entry name" value="HptR"/>
</dbReference>
<comment type="subcellular location">
    <subcellularLocation>
        <location evidence="1">Cytoplasm</location>
    </subcellularLocation>
</comment>
<evidence type="ECO:0000259" key="9">
    <source>
        <dbReference type="PROSITE" id="PS01124"/>
    </source>
</evidence>
<dbReference type="PROSITE" id="PS00041">
    <property type="entry name" value="HTH_ARAC_FAMILY_1"/>
    <property type="match status" value="1"/>
</dbReference>
<keyword evidence="6" id="KW-0238">DNA-binding</keyword>
<feature type="modified residue" description="4-aspartylphosphate" evidence="8">
    <location>
        <position position="54"/>
    </location>
</feature>
<evidence type="ECO:0000256" key="6">
    <source>
        <dbReference type="ARBA" id="ARBA00023125"/>
    </source>
</evidence>
<evidence type="ECO:0000256" key="1">
    <source>
        <dbReference type="ARBA" id="ARBA00004496"/>
    </source>
</evidence>
<keyword evidence="12" id="KW-1185">Reference proteome</keyword>
<dbReference type="InterPro" id="IPR011006">
    <property type="entry name" value="CheY-like_superfamily"/>
</dbReference>